<sequence>MNKKQNLNQDRIIIDFLNLQYISQKDYEKVTPVLFFVLPKPNNLQEEKKLYNEIQNKKVLSQSLQQHVISPEVQKIKIKSQKFLIFSYYLAIDIKVKDVQQQLKNSKYFQNIWILKEHKKYVNESSLEHFNSYLQKAQNINLIHDQDVSQLLFPQNTLPQCNSERPIPKIVITQDYNIKIDGDKNDFPKKVQQNYIQQENQINNNSLISQEQIDILTPEELWNSSYISQKSQNQQQQEEDSIYIPEENEIEEEKEKENEKEFQFKIQKMKSNTNKVRTNGQKNSQINQNQQNNNNEIQRQNQNYNQNQIQQQQKPQKIIEKQNKKCLQFHRILSRKLIKIEHFKKVCSLFYALKCSDSKKMLQPLDINYLKISLKRNAIENFIDCAYVCHNNKQSLQLSDFKQFCIDYQNDIQINFWTHQKHQNYAIKRNKKSYLADSKLEKINQLDQVPSKNYQFINSQENQNKKNKIDKQYSKPQNEEQSSNEYNSYIEEEHSTEQNENIIIQEKKTIPENSDTLIYEQNVQDQLKSRTISKDYYTKMAQVLSSLSNPKDIKNIRRKIKYNTMFIKFLSDENKMLQLQEALLQQQQNIKFVKLHK</sequence>
<keyword evidence="3" id="KW-1185">Reference proteome</keyword>
<evidence type="ECO:0000256" key="1">
    <source>
        <dbReference type="SAM" id="MobiDB-lite"/>
    </source>
</evidence>
<dbReference type="EMBL" id="LDAU01000272">
    <property type="protein sequence ID" value="KRW98123.1"/>
    <property type="molecule type" value="Genomic_DNA"/>
</dbReference>
<name>A0A0V0Q7I0_PSEPJ</name>
<dbReference type="InParanoid" id="A0A0V0Q7I0"/>
<evidence type="ECO:0000313" key="2">
    <source>
        <dbReference type="EMBL" id="KRW98123.1"/>
    </source>
</evidence>
<feature type="region of interest" description="Disordered" evidence="1">
    <location>
        <begin position="457"/>
        <end position="486"/>
    </location>
</feature>
<gene>
    <name evidence="2" type="ORF">PPERSA_11556</name>
</gene>
<evidence type="ECO:0000313" key="3">
    <source>
        <dbReference type="Proteomes" id="UP000054937"/>
    </source>
</evidence>
<feature type="compositionally biased region" description="Polar residues" evidence="1">
    <location>
        <begin position="269"/>
        <end position="278"/>
    </location>
</feature>
<reference evidence="2 3" key="1">
    <citation type="journal article" date="2015" name="Sci. Rep.">
        <title>Genome of the facultative scuticociliatosis pathogen Pseudocohnilembus persalinus provides insight into its virulence through horizontal gene transfer.</title>
        <authorList>
            <person name="Xiong J."/>
            <person name="Wang G."/>
            <person name="Cheng J."/>
            <person name="Tian M."/>
            <person name="Pan X."/>
            <person name="Warren A."/>
            <person name="Jiang C."/>
            <person name="Yuan D."/>
            <person name="Miao W."/>
        </authorList>
    </citation>
    <scope>NUCLEOTIDE SEQUENCE [LARGE SCALE GENOMIC DNA]</scope>
    <source>
        <strain evidence="2">36N120E</strain>
    </source>
</reference>
<dbReference type="AlphaFoldDB" id="A0A0V0Q7I0"/>
<dbReference type="Proteomes" id="UP000054937">
    <property type="component" value="Unassembled WGS sequence"/>
</dbReference>
<comment type="caution">
    <text evidence="2">The sequence shown here is derived from an EMBL/GenBank/DDBJ whole genome shotgun (WGS) entry which is preliminary data.</text>
</comment>
<accession>A0A0V0Q7I0</accession>
<proteinExistence type="predicted"/>
<feature type="compositionally biased region" description="Basic and acidic residues" evidence="1">
    <location>
        <begin position="463"/>
        <end position="473"/>
    </location>
</feature>
<feature type="region of interest" description="Disordered" evidence="1">
    <location>
        <begin position="268"/>
        <end position="288"/>
    </location>
</feature>
<protein>
    <submittedName>
        <fullName evidence="2">Uncharacterized protein</fullName>
    </submittedName>
</protein>
<organism evidence="2 3">
    <name type="scientific">Pseudocohnilembus persalinus</name>
    <name type="common">Ciliate</name>
    <dbReference type="NCBI Taxonomy" id="266149"/>
    <lineage>
        <taxon>Eukaryota</taxon>
        <taxon>Sar</taxon>
        <taxon>Alveolata</taxon>
        <taxon>Ciliophora</taxon>
        <taxon>Intramacronucleata</taxon>
        <taxon>Oligohymenophorea</taxon>
        <taxon>Scuticociliatia</taxon>
        <taxon>Philasterida</taxon>
        <taxon>Pseudocohnilembidae</taxon>
        <taxon>Pseudocohnilembus</taxon>
    </lineage>
</organism>
<feature type="compositionally biased region" description="Low complexity" evidence="1">
    <location>
        <begin position="279"/>
        <end position="288"/>
    </location>
</feature>